<name>A0A1F2UWD6_9ACTN</name>
<evidence type="ECO:0000256" key="2">
    <source>
        <dbReference type="SAM" id="Phobius"/>
    </source>
</evidence>
<dbReference type="Gene3D" id="2.30.30.40">
    <property type="entry name" value="SH3 Domains"/>
    <property type="match status" value="1"/>
</dbReference>
<dbReference type="AlphaFoldDB" id="A0A1F2UWD6"/>
<keyword evidence="2" id="KW-0812">Transmembrane</keyword>
<gene>
    <name evidence="4" type="ORF">A2074_08675</name>
</gene>
<dbReference type="InterPro" id="IPR003646">
    <property type="entry name" value="SH3-like_bac-type"/>
</dbReference>
<feature type="domain" description="SH3b" evidence="3">
    <location>
        <begin position="123"/>
        <end position="168"/>
    </location>
</feature>
<evidence type="ECO:0000313" key="5">
    <source>
        <dbReference type="Proteomes" id="UP000178086"/>
    </source>
</evidence>
<feature type="compositionally biased region" description="Polar residues" evidence="1">
    <location>
        <begin position="59"/>
        <end position="69"/>
    </location>
</feature>
<sequence length="176" mass="19316">MYEHDDYQSKEHEYREKDWNSIIIRHSTAWFLLLIVMVVIWKMTQPVVVLKQAGDGSMRESTATGTPAVSQEPGVSTTNVAGVTTTTMIPQKTTITTEPPPTGEIKVLSGDDRVQVLPNALLLRAGPSTRSEVIARLSKGTIVAVEERVNGWMKVRTVNDDVGYVSARAGLTRPAP</sequence>
<keyword evidence="2" id="KW-1133">Transmembrane helix</keyword>
<feature type="region of interest" description="Disordered" evidence="1">
    <location>
        <begin position="55"/>
        <end position="76"/>
    </location>
</feature>
<evidence type="ECO:0000313" key="4">
    <source>
        <dbReference type="EMBL" id="OFW34953.1"/>
    </source>
</evidence>
<keyword evidence="2" id="KW-0472">Membrane</keyword>
<proteinExistence type="predicted"/>
<evidence type="ECO:0000256" key="1">
    <source>
        <dbReference type="SAM" id="MobiDB-lite"/>
    </source>
</evidence>
<protein>
    <recommendedName>
        <fullName evidence="3">SH3b domain-containing protein</fullName>
    </recommendedName>
</protein>
<accession>A0A1F2UWD6</accession>
<organism evidence="4 5">
    <name type="scientific">Candidatus Aquicultor primus</name>
    <dbReference type="NCBI Taxonomy" id="1797195"/>
    <lineage>
        <taxon>Bacteria</taxon>
        <taxon>Bacillati</taxon>
        <taxon>Actinomycetota</taxon>
        <taxon>Candidatus Aquicultoria</taxon>
        <taxon>Candidatus Aquicultorales</taxon>
        <taxon>Candidatus Aquicultoraceae</taxon>
        <taxon>Candidatus Aquicultor</taxon>
    </lineage>
</organism>
<evidence type="ECO:0000259" key="3">
    <source>
        <dbReference type="Pfam" id="PF08239"/>
    </source>
</evidence>
<dbReference type="EMBL" id="MELI01000026">
    <property type="protein sequence ID" value="OFW34953.1"/>
    <property type="molecule type" value="Genomic_DNA"/>
</dbReference>
<reference evidence="4 5" key="1">
    <citation type="journal article" date="2016" name="Nat. Commun.">
        <title>Thousands of microbial genomes shed light on interconnected biogeochemical processes in an aquifer system.</title>
        <authorList>
            <person name="Anantharaman K."/>
            <person name="Brown C.T."/>
            <person name="Hug L.A."/>
            <person name="Sharon I."/>
            <person name="Castelle C.J."/>
            <person name="Probst A.J."/>
            <person name="Thomas B.C."/>
            <person name="Singh A."/>
            <person name="Wilkins M.J."/>
            <person name="Karaoz U."/>
            <person name="Brodie E.L."/>
            <person name="Williams K.H."/>
            <person name="Hubbard S.S."/>
            <person name="Banfield J.F."/>
        </authorList>
    </citation>
    <scope>NUCLEOTIDE SEQUENCE [LARGE SCALE GENOMIC DNA]</scope>
</reference>
<dbReference type="Pfam" id="PF08239">
    <property type="entry name" value="SH3_3"/>
    <property type="match status" value="1"/>
</dbReference>
<dbReference type="Proteomes" id="UP000178086">
    <property type="component" value="Unassembled WGS sequence"/>
</dbReference>
<feature type="transmembrane region" description="Helical" evidence="2">
    <location>
        <begin position="22"/>
        <end position="41"/>
    </location>
</feature>
<comment type="caution">
    <text evidence="4">The sequence shown here is derived from an EMBL/GenBank/DDBJ whole genome shotgun (WGS) entry which is preliminary data.</text>
</comment>